<evidence type="ECO:0000259" key="6">
    <source>
        <dbReference type="Pfam" id="PF03168"/>
    </source>
</evidence>
<evidence type="ECO:0000256" key="3">
    <source>
        <dbReference type="ARBA" id="ARBA00022989"/>
    </source>
</evidence>
<dbReference type="PANTHER" id="PTHR31415:SF166">
    <property type="entry name" value="LATE EMBRYOGENESIS ABUNDANT (LEA) HYDROXYPROLINE-RICH GLYCOPROTEIN FAMILY"/>
    <property type="match status" value="1"/>
</dbReference>
<dbReference type="GO" id="GO:0009506">
    <property type="term" value="C:plasmodesma"/>
    <property type="evidence" value="ECO:0007669"/>
    <property type="project" value="TreeGrafter"/>
</dbReference>
<keyword evidence="9" id="KW-1185">Reference proteome</keyword>
<name>A0A4S4DUG3_CAMSN</name>
<reference evidence="8" key="2">
    <citation type="submission" date="2019-04" db="EMBL/GenBank/DDBJ databases">
        <authorList>
            <person name="Wei C."/>
            <person name="Yang H."/>
            <person name="Wang S."/>
            <person name="Gao L."/>
            <person name="Liu C."/>
            <person name="Zhao J."/>
            <person name="Xia E."/>
            <person name="Wan X."/>
        </authorList>
    </citation>
    <scope>NUCLEOTIDE SEQUENCE</scope>
    <source>
        <tissue evidence="8">Leaf</tissue>
    </source>
</reference>
<dbReference type="EMBL" id="SDRB02010444">
    <property type="protein sequence ID" value="THG06385.1"/>
    <property type="molecule type" value="Genomic_DNA"/>
</dbReference>
<evidence type="ECO:0000256" key="4">
    <source>
        <dbReference type="ARBA" id="ARBA00023136"/>
    </source>
</evidence>
<reference evidence="8 9" key="1">
    <citation type="journal article" date="2018" name="Proc. Natl. Acad. Sci. U.S.A.">
        <title>Draft genome sequence of Camellia sinensis var. sinensis provides insights into the evolution of the tea genome and tea quality.</title>
        <authorList>
            <person name="Wei C."/>
            <person name="Yang H."/>
            <person name="Wang S."/>
            <person name="Zhao J."/>
            <person name="Liu C."/>
            <person name="Gao L."/>
            <person name="Xia E."/>
            <person name="Lu Y."/>
            <person name="Tai Y."/>
            <person name="She G."/>
            <person name="Sun J."/>
            <person name="Cao H."/>
            <person name="Tong W."/>
            <person name="Gao Q."/>
            <person name="Li Y."/>
            <person name="Deng W."/>
            <person name="Jiang X."/>
            <person name="Wang W."/>
            <person name="Chen Q."/>
            <person name="Zhang S."/>
            <person name="Li H."/>
            <person name="Wu J."/>
            <person name="Wang P."/>
            <person name="Li P."/>
            <person name="Shi C."/>
            <person name="Zheng F."/>
            <person name="Jian J."/>
            <person name="Huang B."/>
            <person name="Shan D."/>
            <person name="Shi M."/>
            <person name="Fang C."/>
            <person name="Yue Y."/>
            <person name="Li F."/>
            <person name="Li D."/>
            <person name="Wei S."/>
            <person name="Han B."/>
            <person name="Jiang C."/>
            <person name="Yin Y."/>
            <person name="Xia T."/>
            <person name="Zhang Z."/>
            <person name="Bennetzen J.L."/>
            <person name="Zhao S."/>
            <person name="Wan X."/>
        </authorList>
    </citation>
    <scope>NUCLEOTIDE SEQUENCE [LARGE SCALE GENOMIC DNA]</scope>
    <source>
        <strain evidence="9">cv. Shuchazao</strain>
        <tissue evidence="8">Leaf</tissue>
    </source>
</reference>
<keyword evidence="4 5" id="KW-0472">Membrane</keyword>
<evidence type="ECO:0000313" key="9">
    <source>
        <dbReference type="Proteomes" id="UP000306102"/>
    </source>
</evidence>
<evidence type="ECO:0000256" key="5">
    <source>
        <dbReference type="SAM" id="Phobius"/>
    </source>
</evidence>
<dbReference type="GO" id="GO:0098542">
    <property type="term" value="P:defense response to other organism"/>
    <property type="evidence" value="ECO:0007669"/>
    <property type="project" value="InterPro"/>
</dbReference>
<dbReference type="GO" id="GO:0005886">
    <property type="term" value="C:plasma membrane"/>
    <property type="evidence" value="ECO:0007669"/>
    <property type="project" value="TreeGrafter"/>
</dbReference>
<comment type="subcellular location">
    <subcellularLocation>
        <location evidence="1">Membrane</location>
        <topology evidence="1">Single-pass membrane protein</topology>
    </subcellularLocation>
</comment>
<feature type="transmembrane region" description="Helical" evidence="5">
    <location>
        <begin position="28"/>
        <end position="49"/>
    </location>
</feature>
<sequence>MTKGCDHMTKGCDHHHCDDRKTLYPRVFIILISFIVLILFIILLIYLILRPTKPHFTLLSTTIYAFNVTTTPTNLLTSTFQVTLSSTNPNSRIGIYYDKLDVYAVYRRQQITLPTLLPASYQGHEDVSVWSPFLYGNAVPVAPYVAAALCGDEAAGTVLINVKVDGRVRWKVGDFVSGKYHLYVKCAAYIPFGNKNSNSGIVIGPGINKYQLVQNCHVDV</sequence>
<organism evidence="8 9">
    <name type="scientific">Camellia sinensis var. sinensis</name>
    <name type="common">China tea</name>
    <dbReference type="NCBI Taxonomy" id="542762"/>
    <lineage>
        <taxon>Eukaryota</taxon>
        <taxon>Viridiplantae</taxon>
        <taxon>Streptophyta</taxon>
        <taxon>Embryophyta</taxon>
        <taxon>Tracheophyta</taxon>
        <taxon>Spermatophyta</taxon>
        <taxon>Magnoliopsida</taxon>
        <taxon>eudicotyledons</taxon>
        <taxon>Gunneridae</taxon>
        <taxon>Pentapetalae</taxon>
        <taxon>asterids</taxon>
        <taxon>Ericales</taxon>
        <taxon>Theaceae</taxon>
        <taxon>Camellia</taxon>
    </lineage>
</organism>
<evidence type="ECO:0000256" key="1">
    <source>
        <dbReference type="ARBA" id="ARBA00004167"/>
    </source>
</evidence>
<accession>A0A4S4DUG3</accession>
<dbReference type="Pfam" id="PF03168">
    <property type="entry name" value="LEA_2"/>
    <property type="match status" value="1"/>
</dbReference>
<keyword evidence="3 5" id="KW-1133">Transmembrane helix</keyword>
<evidence type="ECO:0000313" key="7">
    <source>
        <dbReference type="EMBL" id="THG01859.1"/>
    </source>
</evidence>
<feature type="domain" description="Late embryogenesis abundant protein LEA-2 subgroup" evidence="6">
    <location>
        <begin position="83"/>
        <end position="186"/>
    </location>
</feature>
<dbReference type="Proteomes" id="UP000306102">
    <property type="component" value="Unassembled WGS sequence"/>
</dbReference>
<comment type="caution">
    <text evidence="8">The sequence shown here is derived from an EMBL/GenBank/DDBJ whole genome shotgun (WGS) entry which is preliminary data.</text>
</comment>
<evidence type="ECO:0000313" key="8">
    <source>
        <dbReference type="EMBL" id="THG06385.1"/>
    </source>
</evidence>
<protein>
    <recommendedName>
        <fullName evidence="6">Late embryogenesis abundant protein LEA-2 subgroup domain-containing protein</fullName>
    </recommendedName>
</protein>
<dbReference type="InterPro" id="IPR044839">
    <property type="entry name" value="NDR1-like"/>
</dbReference>
<proteinExistence type="predicted"/>
<dbReference type="InterPro" id="IPR004864">
    <property type="entry name" value="LEA_2"/>
</dbReference>
<keyword evidence="2 5" id="KW-0812">Transmembrane</keyword>
<evidence type="ECO:0000256" key="2">
    <source>
        <dbReference type="ARBA" id="ARBA00022692"/>
    </source>
</evidence>
<dbReference type="EMBL" id="SDRB02011306">
    <property type="protein sequence ID" value="THG01859.1"/>
    <property type="molecule type" value="Genomic_DNA"/>
</dbReference>
<dbReference type="AlphaFoldDB" id="A0A4S4DUG3"/>
<gene>
    <name evidence="8" type="ORF">TEA_011053</name>
    <name evidence="7" type="ORF">TEA_029463</name>
</gene>
<dbReference type="PANTHER" id="PTHR31415">
    <property type="entry name" value="OS05G0367900 PROTEIN"/>
    <property type="match status" value="1"/>
</dbReference>